<protein>
    <submittedName>
        <fullName evidence="8">Uncharacterized protein</fullName>
    </submittedName>
</protein>
<keyword evidence="7" id="KW-1185">Reference proteome</keyword>
<evidence type="ECO:0000256" key="1">
    <source>
        <dbReference type="ARBA" id="ARBA00004496"/>
    </source>
</evidence>
<sequence length="886" mass="98211">ANYSLSDPTLQAYDIYGKIHTVKLQHILYKERVGIRPGQISRLVEGHITKYGLPLEHAAQCNVIAKFGSLDASTVLSFTRAVEDALFICPSKREFTSANAPLYRQDEVQIHCYDEYEARIDREGFVHDQKARVRLFCLAFLTGTTPTLEIGLNDRRREGKEIVRRKDILPMYTERWIRFEAPEFHSTVEKSVWEEDQVVRLVPPDGCFFELMRFRIRPPKNREKPLSVKCIMRLSGKQVEIRIETAAALHQQCAKGTVESTRSIPCENICICFPIPEAWIYIFREERHWGVGSVHSKMRKPGKVKNLKDKLMGTVQQNEPCLIEVGTGEAKYEHLFRSLVWRIPRLPDKQSAAYKSYMLKCRFTLTSFDLMPETFMPQSELEFTMPLAIVSNTVARSVGVEQHEDSDRVEKFVRYLAKFHYRIDNDYIQCPDLDMEDVVVEQPQQSNDDKNEEDETVVNEPYGGYRIELPDDNIQQQQQIPLKMGITIFVSKQAVRRYIRNAKSGICENTLCPPGSIKDKDGCSIKGFCVTTSQACIQGECCEKSYLPNAMQAMQEICNPNMPSNPNMPYDPNMPFNPNMPNQNMPYNPQMPYNQFGNGQMTGGMPYGQGMMSGYGLGMSGNMPYNQMGFGQGMMSGYGQGMPGMPGNVPYNQMGYGQGMLPGYGQGMSGYGQGMMSGYSQGMMPGNMPYNQMGYGQGMMPGYGQGMSGYGQMMPGYGQGMMSGYGQGMMPYNQMGYGQGMMPGYGQGMSGYGQGMMPGNMPYNQMGYGQGMMPYNQMGYGQGMMPYNLMGYGQGIIGGNLNGLGLGGISSLIGIGGMSGIGLGVGGYGGMGGVGGYGGINGIGGYGGFGSSDYYPQCVLFSSYCALSSIADACPGSCGRFGFARR</sequence>
<dbReference type="Pfam" id="PF00928">
    <property type="entry name" value="Adap_comp_sub"/>
    <property type="match status" value="1"/>
</dbReference>
<dbReference type="PANTHER" id="PTHR10529">
    <property type="entry name" value="AP COMPLEX SUBUNIT MU"/>
    <property type="match status" value="1"/>
</dbReference>
<dbReference type="Proteomes" id="UP000887561">
    <property type="component" value="Unplaced"/>
</dbReference>
<dbReference type="InterPro" id="IPR028565">
    <property type="entry name" value="MHD"/>
</dbReference>
<evidence type="ECO:0000256" key="4">
    <source>
        <dbReference type="ARBA" id="ARBA00022583"/>
    </source>
</evidence>
<evidence type="ECO:0000256" key="2">
    <source>
        <dbReference type="ARBA" id="ARBA00005579"/>
    </source>
</evidence>
<organism evidence="7 8">
    <name type="scientific">Meloidogyne javanica</name>
    <name type="common">Root-knot nematode worm</name>
    <dbReference type="NCBI Taxonomy" id="6303"/>
    <lineage>
        <taxon>Eukaryota</taxon>
        <taxon>Metazoa</taxon>
        <taxon>Ecdysozoa</taxon>
        <taxon>Nematoda</taxon>
        <taxon>Chromadorea</taxon>
        <taxon>Rhabditida</taxon>
        <taxon>Tylenchina</taxon>
        <taxon>Tylenchomorpha</taxon>
        <taxon>Tylenchoidea</taxon>
        <taxon>Meloidogynidae</taxon>
        <taxon>Meloidogyninae</taxon>
        <taxon>Meloidogyne</taxon>
        <taxon>Meloidogyne incognita group</taxon>
    </lineage>
</organism>
<feature type="domain" description="SHD" evidence="5">
    <location>
        <begin position="1"/>
        <end position="97"/>
    </location>
</feature>
<dbReference type="WBParaSite" id="scaffold11991_cov236.g16016">
    <property type="protein sequence ID" value="scaffold11991_cov236.g16016"/>
    <property type="gene ID" value="scaffold11991_cov236.g16016"/>
</dbReference>
<dbReference type="AlphaFoldDB" id="A0A915LHP9"/>
<evidence type="ECO:0000259" key="6">
    <source>
        <dbReference type="PROSITE" id="PS51072"/>
    </source>
</evidence>
<evidence type="ECO:0000313" key="7">
    <source>
        <dbReference type="Proteomes" id="UP000887561"/>
    </source>
</evidence>
<dbReference type="InterPro" id="IPR012320">
    <property type="entry name" value="SHD_dom"/>
</dbReference>
<evidence type="ECO:0000313" key="8">
    <source>
        <dbReference type="WBParaSite" id="scaffold11991_cov236.g16016"/>
    </source>
</evidence>
<dbReference type="FunFam" id="2.60.40.1170:FF:000022">
    <property type="entry name" value="AP-1 complex subunit mu"/>
    <property type="match status" value="1"/>
</dbReference>
<dbReference type="SUPFAM" id="SSF49447">
    <property type="entry name" value="Second domain of Mu2 adaptin subunit (ap50) of ap2 adaptor"/>
    <property type="match status" value="1"/>
</dbReference>
<dbReference type="InterPro" id="IPR050431">
    <property type="entry name" value="Adaptor_comp_med_subunit"/>
</dbReference>
<dbReference type="GO" id="GO:0006897">
    <property type="term" value="P:endocytosis"/>
    <property type="evidence" value="ECO:0007669"/>
    <property type="project" value="UniProtKB-KW"/>
</dbReference>
<keyword evidence="3" id="KW-0963">Cytoplasm</keyword>
<dbReference type="FunFam" id="2.60.40.1170:FF:000016">
    <property type="entry name" value="AP-1 complex subunit mu"/>
    <property type="match status" value="1"/>
</dbReference>
<evidence type="ECO:0000259" key="5">
    <source>
        <dbReference type="PROSITE" id="PS51070"/>
    </source>
</evidence>
<reference evidence="8" key="1">
    <citation type="submission" date="2022-11" db="UniProtKB">
        <authorList>
            <consortium name="WormBaseParasite"/>
        </authorList>
    </citation>
    <scope>IDENTIFICATION</scope>
</reference>
<accession>A0A915LHP9</accession>
<feature type="domain" description="MHD" evidence="6">
    <location>
        <begin position="105"/>
        <end position="426"/>
    </location>
</feature>
<keyword evidence="4" id="KW-0254">Endocytosis</keyword>
<dbReference type="Gene3D" id="2.60.40.1170">
    <property type="entry name" value="Mu homology domain, subdomain B"/>
    <property type="match status" value="1"/>
</dbReference>
<comment type="subcellular location">
    <subcellularLocation>
        <location evidence="1">Cytoplasm</location>
    </subcellularLocation>
</comment>
<dbReference type="PROSITE" id="PS51070">
    <property type="entry name" value="SHD"/>
    <property type="match status" value="1"/>
</dbReference>
<evidence type="ECO:0000256" key="3">
    <source>
        <dbReference type="ARBA" id="ARBA00022490"/>
    </source>
</evidence>
<comment type="similarity">
    <text evidence="2">Belongs to the Stoned B family.</text>
</comment>
<dbReference type="InterPro" id="IPR036168">
    <property type="entry name" value="AP2_Mu_C_sf"/>
</dbReference>
<proteinExistence type="inferred from homology"/>
<dbReference type="GO" id="GO:0005737">
    <property type="term" value="C:cytoplasm"/>
    <property type="evidence" value="ECO:0007669"/>
    <property type="project" value="UniProtKB-SubCell"/>
</dbReference>
<dbReference type="PROSITE" id="PS51072">
    <property type="entry name" value="MHD"/>
    <property type="match status" value="1"/>
</dbReference>
<name>A0A915LHP9_MELJA</name>